<keyword evidence="2" id="KW-1185">Reference proteome</keyword>
<dbReference type="EMBL" id="CAXAMN010004781">
    <property type="protein sequence ID" value="CAK9011012.1"/>
    <property type="molecule type" value="Genomic_DNA"/>
</dbReference>
<protein>
    <submittedName>
        <fullName evidence="1">Uncharacterized protein</fullName>
    </submittedName>
</protein>
<sequence length="184" mass="21197">MLCNGLPVGAQWNYELKAFWSLYQTVDPNHEIYKTPERLAWTLPFMYHGDEGRGRLHRAILVCSYQPLLFSKGHSFKSRLLASVFPGERYACLDGDETLEALHNAVANDMRDLFENGVEVTFPDGSLHQIYVAFCGVKGDWPWQRDCFALYNDQAFELLWNMQPKLNFLGGLCVILHSEHAWHT</sequence>
<organism evidence="1 2">
    <name type="scientific">Durusdinium trenchii</name>
    <dbReference type="NCBI Taxonomy" id="1381693"/>
    <lineage>
        <taxon>Eukaryota</taxon>
        <taxon>Sar</taxon>
        <taxon>Alveolata</taxon>
        <taxon>Dinophyceae</taxon>
        <taxon>Suessiales</taxon>
        <taxon>Symbiodiniaceae</taxon>
        <taxon>Durusdinium</taxon>
    </lineage>
</organism>
<gene>
    <name evidence="1" type="ORF">CCMP2556_LOCUS10306</name>
</gene>
<reference evidence="1 2" key="1">
    <citation type="submission" date="2024-02" db="EMBL/GenBank/DDBJ databases">
        <authorList>
            <person name="Chen Y."/>
            <person name="Shah S."/>
            <person name="Dougan E. K."/>
            <person name="Thang M."/>
            <person name="Chan C."/>
        </authorList>
    </citation>
    <scope>NUCLEOTIDE SEQUENCE [LARGE SCALE GENOMIC DNA]</scope>
</reference>
<accession>A0ABP0J9H7</accession>
<evidence type="ECO:0000313" key="1">
    <source>
        <dbReference type="EMBL" id="CAK9011012.1"/>
    </source>
</evidence>
<evidence type="ECO:0000313" key="2">
    <source>
        <dbReference type="Proteomes" id="UP001642484"/>
    </source>
</evidence>
<name>A0ABP0J9H7_9DINO</name>
<comment type="caution">
    <text evidence="1">The sequence shown here is derived from an EMBL/GenBank/DDBJ whole genome shotgun (WGS) entry which is preliminary data.</text>
</comment>
<proteinExistence type="predicted"/>
<dbReference type="Proteomes" id="UP001642484">
    <property type="component" value="Unassembled WGS sequence"/>
</dbReference>